<sequence length="270" mass="30458">MGPRRTYDLKAYLRDLIPKAQDELLFARLGYKQEFKRNVGISELSGLAFSIQGVLPGIAETGTDFEILQVGLGVLHPVWWSRQYGVELDYPLFFDKVHTPFNYTLLIHHLKWLPPLHNRLWTALPRWKNPRGDHRSSRTRQDSYLLVVGAVFAMDGSQDPSREKSPETIALRKKSGQSLIEHSYKADSDLSPPGWEYAERFKDFVLERRAKNLAGRGAEMGGKGDSNSSSCFLVDIGRIPVACQQSRFSFGPAFLIATNVRATQLGIPPI</sequence>
<gene>
    <name evidence="1" type="ORF">DFJ43DRAFT_1042579</name>
</gene>
<evidence type="ECO:0000313" key="1">
    <source>
        <dbReference type="EMBL" id="KAJ3720219.1"/>
    </source>
</evidence>
<evidence type="ECO:0000313" key="2">
    <source>
        <dbReference type="Proteomes" id="UP001176059"/>
    </source>
</evidence>
<organism evidence="1 2">
    <name type="scientific">Lentinula guzmanii</name>
    <dbReference type="NCBI Taxonomy" id="2804957"/>
    <lineage>
        <taxon>Eukaryota</taxon>
        <taxon>Fungi</taxon>
        <taxon>Dikarya</taxon>
        <taxon>Basidiomycota</taxon>
        <taxon>Agaricomycotina</taxon>
        <taxon>Agaricomycetes</taxon>
        <taxon>Agaricomycetidae</taxon>
        <taxon>Agaricales</taxon>
        <taxon>Marasmiineae</taxon>
        <taxon>Omphalotaceae</taxon>
        <taxon>Lentinula</taxon>
    </lineage>
</organism>
<reference evidence="1" key="2">
    <citation type="journal article" date="2023" name="Proc. Natl. Acad. Sci. U.S.A.">
        <title>A global phylogenomic analysis of the shiitake genus Lentinula.</title>
        <authorList>
            <person name="Sierra-Patev S."/>
            <person name="Min B."/>
            <person name="Naranjo-Ortiz M."/>
            <person name="Looney B."/>
            <person name="Konkel Z."/>
            <person name="Slot J.C."/>
            <person name="Sakamoto Y."/>
            <person name="Steenwyk J.L."/>
            <person name="Rokas A."/>
            <person name="Carro J."/>
            <person name="Camarero S."/>
            <person name="Ferreira P."/>
            <person name="Molpeceres G."/>
            <person name="Ruiz-Duenas F.J."/>
            <person name="Serrano A."/>
            <person name="Henrissat B."/>
            <person name="Drula E."/>
            <person name="Hughes K.W."/>
            <person name="Mata J.L."/>
            <person name="Ishikawa N.K."/>
            <person name="Vargas-Isla R."/>
            <person name="Ushijima S."/>
            <person name="Smith C.A."/>
            <person name="Donoghue J."/>
            <person name="Ahrendt S."/>
            <person name="Andreopoulos W."/>
            <person name="He G."/>
            <person name="LaButti K."/>
            <person name="Lipzen A."/>
            <person name="Ng V."/>
            <person name="Riley R."/>
            <person name="Sandor L."/>
            <person name="Barry K."/>
            <person name="Martinez A.T."/>
            <person name="Xiao Y."/>
            <person name="Gibbons J.G."/>
            <person name="Terashima K."/>
            <person name="Grigoriev I.V."/>
            <person name="Hibbett D."/>
        </authorList>
    </citation>
    <scope>NUCLEOTIDE SEQUENCE</scope>
    <source>
        <strain evidence="1">ET3784</strain>
    </source>
</reference>
<reference evidence="1" key="1">
    <citation type="submission" date="2022-08" db="EMBL/GenBank/DDBJ databases">
        <authorList>
            <consortium name="DOE Joint Genome Institute"/>
            <person name="Min B."/>
            <person name="Sierra-Patev S."/>
            <person name="Naranjo-Ortiz M."/>
            <person name="Looney B."/>
            <person name="Konkel Z."/>
            <person name="Slot J.C."/>
            <person name="Sakamoto Y."/>
            <person name="Steenwyk J.L."/>
            <person name="Rokas A."/>
            <person name="Carro J."/>
            <person name="Camarero S."/>
            <person name="Ferreira P."/>
            <person name="Molpeceres G."/>
            <person name="Ruiz-duenas F.J."/>
            <person name="Serrano A."/>
            <person name="Henrissat B."/>
            <person name="Drula E."/>
            <person name="Hughes K.W."/>
            <person name="Mata J.L."/>
            <person name="Ishikawa N.K."/>
            <person name="Vargas-Isla R."/>
            <person name="Ushijima S."/>
            <person name="Smith C.A."/>
            <person name="Ahrendt S."/>
            <person name="Andreopoulos W."/>
            <person name="He G."/>
            <person name="LaButti K."/>
            <person name="Lipzen A."/>
            <person name="Ng V."/>
            <person name="Riley R."/>
            <person name="Sandor L."/>
            <person name="Barry K."/>
            <person name="Martinez A.T."/>
            <person name="Xiao Y."/>
            <person name="Gibbons J.G."/>
            <person name="Terashima K."/>
            <person name="Hibbett D.S."/>
            <person name="Grigoriev I.V."/>
        </authorList>
    </citation>
    <scope>NUCLEOTIDE SEQUENCE</scope>
    <source>
        <strain evidence="1">ET3784</strain>
    </source>
</reference>
<proteinExistence type="predicted"/>
<dbReference type="Proteomes" id="UP001176059">
    <property type="component" value="Unassembled WGS sequence"/>
</dbReference>
<dbReference type="AlphaFoldDB" id="A0AA38MWJ1"/>
<accession>A0AA38MWJ1</accession>
<protein>
    <submittedName>
        <fullName evidence="1">Uncharacterized protein</fullName>
    </submittedName>
</protein>
<comment type="caution">
    <text evidence="1">The sequence shown here is derived from an EMBL/GenBank/DDBJ whole genome shotgun (WGS) entry which is preliminary data.</text>
</comment>
<dbReference type="EMBL" id="JANVFO010000063">
    <property type="protein sequence ID" value="KAJ3720219.1"/>
    <property type="molecule type" value="Genomic_DNA"/>
</dbReference>
<name>A0AA38MWJ1_9AGAR</name>
<keyword evidence="2" id="KW-1185">Reference proteome</keyword>